<dbReference type="CDD" id="cd00729">
    <property type="entry name" value="rubredoxin_SM"/>
    <property type="match status" value="1"/>
</dbReference>
<dbReference type="InterPro" id="IPR052364">
    <property type="entry name" value="Rubrerythrin"/>
</dbReference>
<dbReference type="Pfam" id="PF02915">
    <property type="entry name" value="Rubrerythrin"/>
    <property type="match status" value="1"/>
</dbReference>
<dbReference type="RefSeq" id="WP_077864096.1">
    <property type="nucleotide sequence ID" value="NZ_LZYZ01000001.1"/>
</dbReference>
<evidence type="ECO:0000256" key="1">
    <source>
        <dbReference type="ARBA" id="ARBA00001965"/>
    </source>
</evidence>
<evidence type="ECO:0000256" key="4">
    <source>
        <dbReference type="ARBA" id="ARBA00022982"/>
    </source>
</evidence>
<dbReference type="InterPro" id="IPR048574">
    <property type="entry name" value="RUBY_RBDX"/>
</dbReference>
<feature type="domain" description="Ferritin-like diiron" evidence="7">
    <location>
        <begin position="2"/>
        <end position="133"/>
    </location>
</feature>
<dbReference type="PROSITE" id="PS50903">
    <property type="entry name" value="RUBREDOXIN_LIKE"/>
    <property type="match status" value="1"/>
</dbReference>
<dbReference type="GO" id="GO:0005506">
    <property type="term" value="F:iron ion binding"/>
    <property type="evidence" value="ECO:0007669"/>
    <property type="project" value="InterPro"/>
</dbReference>
<dbReference type="Pfam" id="PF21349">
    <property type="entry name" value="RUBY_RBDX"/>
    <property type="match status" value="1"/>
</dbReference>
<dbReference type="InterPro" id="IPR003251">
    <property type="entry name" value="Rr_diiron-bd_dom"/>
</dbReference>
<evidence type="ECO:0000256" key="2">
    <source>
        <dbReference type="ARBA" id="ARBA00022448"/>
    </source>
</evidence>
<keyword evidence="5" id="KW-0408">Iron</keyword>
<keyword evidence="4" id="KW-0249">Electron transport</keyword>
<keyword evidence="2" id="KW-0813">Transport</keyword>
<dbReference type="CDD" id="cd01041">
    <property type="entry name" value="Rubrerythrin"/>
    <property type="match status" value="1"/>
</dbReference>
<dbReference type="AlphaFoldDB" id="A0A1S8NIR5"/>
<evidence type="ECO:0000259" key="6">
    <source>
        <dbReference type="PROSITE" id="PS50903"/>
    </source>
</evidence>
<protein>
    <submittedName>
        <fullName evidence="8">Rubrerythrin</fullName>
    </submittedName>
</protein>
<dbReference type="SUPFAM" id="SSF57802">
    <property type="entry name" value="Rubredoxin-like"/>
    <property type="match status" value="1"/>
</dbReference>
<dbReference type="InterPro" id="IPR009078">
    <property type="entry name" value="Ferritin-like_SF"/>
</dbReference>
<dbReference type="Gene3D" id="2.20.28.10">
    <property type="match status" value="1"/>
</dbReference>
<evidence type="ECO:0000313" key="9">
    <source>
        <dbReference type="Proteomes" id="UP000191154"/>
    </source>
</evidence>
<comment type="caution">
    <text evidence="8">The sequence shown here is derived from an EMBL/GenBank/DDBJ whole genome shotgun (WGS) entry which is preliminary data.</text>
</comment>
<dbReference type="PANTHER" id="PTHR43865">
    <property type="entry name" value="RUBRERYTHRIN-RELATED"/>
    <property type="match status" value="1"/>
</dbReference>
<name>A0A1S8NIR5_CLOSA</name>
<organism evidence="8 9">
    <name type="scientific">Clostridium saccharobutylicum</name>
    <dbReference type="NCBI Taxonomy" id="169679"/>
    <lineage>
        <taxon>Bacteria</taxon>
        <taxon>Bacillati</taxon>
        <taxon>Bacillota</taxon>
        <taxon>Clostridia</taxon>
        <taxon>Eubacteriales</taxon>
        <taxon>Clostridiaceae</taxon>
        <taxon>Clostridium</taxon>
    </lineage>
</organism>
<dbReference type="STRING" id="169679.CSACC_40410"/>
<dbReference type="InterPro" id="IPR024934">
    <property type="entry name" value="Rubredoxin-like_dom"/>
</dbReference>
<evidence type="ECO:0000256" key="5">
    <source>
        <dbReference type="ARBA" id="ARBA00023004"/>
    </source>
</evidence>
<feature type="domain" description="Rubredoxin-like" evidence="6">
    <location>
        <begin position="140"/>
        <end position="174"/>
    </location>
</feature>
<gene>
    <name evidence="8" type="primary">rbr</name>
    <name evidence="8" type="ORF">CLOSAC_06500</name>
</gene>
<dbReference type="Gene3D" id="1.20.1260.10">
    <property type="match status" value="1"/>
</dbReference>
<sequence length="195" mass="23052">MNLKGSKTEKNLFKTFAGESRARNKYNFYGEKAREEGLMWVGDIFDETAHNEKAHARRVFKGFLHKIEDSEDNLIEASLGEAEESKVIYKEFENVAREEGFDEIADFYKELQEVEEHHKERFLEIVKRLKEGKMFKSNTKSEWICLNCGYIHEGYEAPMKCPLCGYPRSYFKKMDNKDCKQEDKKKCCMNIQRNL</sequence>
<proteinExistence type="predicted"/>
<dbReference type="PROSITE" id="PS50905">
    <property type="entry name" value="FERRITIN_LIKE"/>
    <property type="match status" value="1"/>
</dbReference>
<dbReference type="EMBL" id="LZYZ01000001">
    <property type="protein sequence ID" value="OOM16379.1"/>
    <property type="molecule type" value="Genomic_DNA"/>
</dbReference>
<evidence type="ECO:0000259" key="7">
    <source>
        <dbReference type="PROSITE" id="PS50905"/>
    </source>
</evidence>
<comment type="cofactor">
    <cofactor evidence="1">
        <name>Fe(3+)</name>
        <dbReference type="ChEBI" id="CHEBI:29034"/>
    </cofactor>
</comment>
<evidence type="ECO:0000313" key="8">
    <source>
        <dbReference type="EMBL" id="OOM16379.1"/>
    </source>
</evidence>
<reference evidence="8 9" key="1">
    <citation type="submission" date="2016-05" db="EMBL/GenBank/DDBJ databases">
        <title>Microbial solvent formation.</title>
        <authorList>
            <person name="Poehlein A."/>
            <person name="Montoya Solano J.D."/>
            <person name="Flitsch S."/>
            <person name="Krabben P."/>
            <person name="Duerre P."/>
            <person name="Daniel R."/>
        </authorList>
    </citation>
    <scope>NUCLEOTIDE SEQUENCE [LARGE SCALE GENOMIC DNA]</scope>
    <source>
        <strain evidence="8 9">L1-8</strain>
    </source>
</reference>
<evidence type="ECO:0000256" key="3">
    <source>
        <dbReference type="ARBA" id="ARBA00022723"/>
    </source>
</evidence>
<dbReference type="InterPro" id="IPR012347">
    <property type="entry name" value="Ferritin-like"/>
</dbReference>
<dbReference type="SUPFAM" id="SSF47240">
    <property type="entry name" value="Ferritin-like"/>
    <property type="match status" value="1"/>
</dbReference>
<dbReference type="PANTHER" id="PTHR43865:SF1">
    <property type="entry name" value="RUBRERYTHRIN-RELATED"/>
    <property type="match status" value="1"/>
</dbReference>
<keyword evidence="3" id="KW-0479">Metal-binding</keyword>
<accession>A0A1S8NIR5</accession>
<dbReference type="InterPro" id="IPR009040">
    <property type="entry name" value="Ferritin-like_diiron"/>
</dbReference>
<dbReference type="GO" id="GO:0016491">
    <property type="term" value="F:oxidoreductase activity"/>
    <property type="evidence" value="ECO:0007669"/>
    <property type="project" value="InterPro"/>
</dbReference>
<dbReference type="Proteomes" id="UP000191154">
    <property type="component" value="Unassembled WGS sequence"/>
</dbReference>